<comment type="cofactor">
    <cofactor evidence="1">
        <name>Zn(2+)</name>
        <dbReference type="ChEBI" id="CHEBI:29105"/>
    </cofactor>
</comment>
<dbReference type="Gene3D" id="3.20.20.70">
    <property type="entry name" value="Aldolase class I"/>
    <property type="match status" value="1"/>
</dbReference>
<evidence type="ECO:0000256" key="1">
    <source>
        <dbReference type="ARBA" id="ARBA00001947"/>
    </source>
</evidence>
<dbReference type="Pfam" id="PF05853">
    <property type="entry name" value="BKACE"/>
    <property type="match status" value="1"/>
</dbReference>
<evidence type="ECO:0000256" key="4">
    <source>
        <dbReference type="ARBA" id="ARBA00022833"/>
    </source>
</evidence>
<dbReference type="PANTHER" id="PTHR37418:SF2">
    <property type="entry name" value="3-KETO-5-AMINOHEXANOATE CLEAVAGE ENZYME"/>
    <property type="match status" value="1"/>
</dbReference>
<proteinExistence type="predicted"/>
<dbReference type="Proteomes" id="UP000277498">
    <property type="component" value="Unassembled WGS sequence"/>
</dbReference>
<keyword evidence="4" id="KW-0862">Zinc</keyword>
<dbReference type="InterPro" id="IPR008567">
    <property type="entry name" value="BKACE"/>
</dbReference>
<dbReference type="RefSeq" id="WP_124086150.1">
    <property type="nucleotide sequence ID" value="NZ_UXAW01000056.1"/>
</dbReference>
<name>A0A3P5WY99_9RHOB</name>
<gene>
    <name evidence="5" type="primary">kce_4</name>
    <name evidence="5" type="ORF">XINFAN_01737</name>
</gene>
<dbReference type="GO" id="GO:0046872">
    <property type="term" value="F:metal ion binding"/>
    <property type="evidence" value="ECO:0007669"/>
    <property type="project" value="UniProtKB-KW"/>
</dbReference>
<evidence type="ECO:0000313" key="6">
    <source>
        <dbReference type="Proteomes" id="UP000277498"/>
    </source>
</evidence>
<keyword evidence="2 5" id="KW-0808">Transferase</keyword>
<sequence>MSLPLIMVAPNGARRGKADHPALPVTIPEIVACAAECFAAGAGGIHAHVRDAAGAHVLDAGLYAELLAELARAVPGMAVQITTEAVGRYSPAEQRALVARLRPASVSVALREITAEPDEAVTRRFFHDCHEAGIGVQHILYDAEEVDLLARLIGEGAIPAGGLQLLHVLGRYSAGQVSQPADLDAPLARQRAAGLTADWAVCAFGPAETDCLLAAVAQGGKARIGFENNLMNRDGSRAASNADRVRELAAAIPAAESAPG</sequence>
<dbReference type="GO" id="GO:0043720">
    <property type="term" value="F:3-keto-5-aminohexanoate cleavage activity"/>
    <property type="evidence" value="ECO:0007669"/>
    <property type="project" value="InterPro"/>
</dbReference>
<dbReference type="EMBL" id="UXAW01000056">
    <property type="protein sequence ID" value="VDC26718.1"/>
    <property type="molecule type" value="Genomic_DNA"/>
</dbReference>
<reference evidence="5 6" key="1">
    <citation type="submission" date="2018-11" db="EMBL/GenBank/DDBJ databases">
        <authorList>
            <person name="Criscuolo A."/>
        </authorList>
    </citation>
    <scope>NUCLEOTIDE SEQUENCE [LARGE SCALE GENOMIC DNA]</scope>
    <source>
        <strain evidence="5">ACIP111625</strain>
    </source>
</reference>
<dbReference type="PANTHER" id="PTHR37418">
    <property type="entry name" value="3-KETO-5-AMINOHEXANOATE CLEAVAGE ENZYME-RELATED"/>
    <property type="match status" value="1"/>
</dbReference>
<keyword evidence="3" id="KW-0479">Metal-binding</keyword>
<organism evidence="5 6">
    <name type="scientific">Pseudogemmobacter humi</name>
    <dbReference type="NCBI Taxonomy" id="2483812"/>
    <lineage>
        <taxon>Bacteria</taxon>
        <taxon>Pseudomonadati</taxon>
        <taxon>Pseudomonadota</taxon>
        <taxon>Alphaproteobacteria</taxon>
        <taxon>Rhodobacterales</taxon>
        <taxon>Paracoccaceae</taxon>
        <taxon>Pseudogemmobacter</taxon>
    </lineage>
</organism>
<dbReference type="OrthoDB" id="9805277at2"/>
<evidence type="ECO:0000256" key="3">
    <source>
        <dbReference type="ARBA" id="ARBA00022723"/>
    </source>
</evidence>
<evidence type="ECO:0000256" key="2">
    <source>
        <dbReference type="ARBA" id="ARBA00022679"/>
    </source>
</evidence>
<evidence type="ECO:0000313" key="5">
    <source>
        <dbReference type="EMBL" id="VDC26718.1"/>
    </source>
</evidence>
<dbReference type="InterPro" id="IPR013785">
    <property type="entry name" value="Aldolase_TIM"/>
</dbReference>
<keyword evidence="6" id="KW-1185">Reference proteome</keyword>
<protein>
    <submittedName>
        <fullName evidence="5">3-keto-5-aminohexanoate cleavage enzyme</fullName>
        <ecNumber evidence="5">2.-.-.-</ecNumber>
    </submittedName>
</protein>
<accession>A0A3P5WY99</accession>
<dbReference type="EC" id="2.-.-.-" evidence="5"/>
<dbReference type="AlphaFoldDB" id="A0A3P5WY99"/>